<evidence type="ECO:0000256" key="4">
    <source>
        <dbReference type="ARBA" id="ARBA00022842"/>
    </source>
</evidence>
<dbReference type="Gene3D" id="3.40.50.1000">
    <property type="entry name" value="HAD superfamily/HAD-like"/>
    <property type="match status" value="1"/>
</dbReference>
<comment type="similarity">
    <text evidence="1">Belongs to the HAD-like hydrolase superfamily. CbbY/CbbZ/Gph/YieH family.</text>
</comment>
<evidence type="ECO:0000256" key="8">
    <source>
        <dbReference type="ARBA" id="ARBA00044968"/>
    </source>
</evidence>
<keyword evidence="5" id="KW-0413">Isomerase</keyword>
<dbReference type="EC" id="5.4.2.6" evidence="8"/>
<evidence type="ECO:0000256" key="9">
    <source>
        <dbReference type="ARBA" id="ARBA00044991"/>
    </source>
</evidence>
<dbReference type="InterPro" id="IPR006439">
    <property type="entry name" value="HAD-SF_hydro_IA"/>
</dbReference>
<comment type="catalytic activity">
    <reaction evidence="7">
        <text>beta-D-glucose 1-phosphate = beta-D-glucose 6-phosphate</text>
        <dbReference type="Rhea" id="RHEA:20113"/>
        <dbReference type="ChEBI" id="CHEBI:57684"/>
        <dbReference type="ChEBI" id="CHEBI:58247"/>
        <dbReference type="EC" id="5.4.2.6"/>
    </reaction>
</comment>
<dbReference type="InterPro" id="IPR010976">
    <property type="entry name" value="B-phosphoglucomutase_hydrolase"/>
</dbReference>
<dbReference type="InterPro" id="IPR051600">
    <property type="entry name" value="Beta-PGM-like"/>
</dbReference>
<feature type="binding site" evidence="11">
    <location>
        <position position="53"/>
    </location>
    <ligand>
        <name>substrate</name>
    </ligand>
</feature>
<dbReference type="GO" id="GO:0008801">
    <property type="term" value="F:beta-phosphoglucomutase activity"/>
    <property type="evidence" value="ECO:0007669"/>
    <property type="project" value="UniProtKB-EC"/>
</dbReference>
<dbReference type="AlphaFoldDB" id="A0A2T7BN19"/>
<feature type="site" description="Important for catalytic activity and assists the phosphoryl transfer reaction to Asp8 by balancing charge and orienting the reacting groups" evidence="13">
    <location>
        <position position="115"/>
    </location>
</feature>
<accession>A0A2T7BN19</accession>
<feature type="site" description="Important for catalytic activity and assists the phosphoryl transfer reaction to Asp8 by balancing charge and orienting the reacting groups" evidence="13">
    <location>
        <position position="146"/>
    </location>
</feature>
<dbReference type="InterPro" id="IPR010972">
    <property type="entry name" value="Beta-PGM"/>
</dbReference>
<evidence type="ECO:0000256" key="1">
    <source>
        <dbReference type="ARBA" id="ARBA00006171"/>
    </source>
</evidence>
<feature type="binding site" evidence="11">
    <location>
        <begin position="115"/>
        <end position="119"/>
    </location>
    <ligand>
        <name>substrate</name>
    </ligand>
</feature>
<feature type="binding site" evidence="12">
    <location>
        <position position="171"/>
    </location>
    <ligand>
        <name>Mg(2+)</name>
        <dbReference type="ChEBI" id="CHEBI:18420"/>
    </ligand>
</feature>
<protein>
    <recommendedName>
        <fullName evidence="9">Beta-phosphoglucomutase</fullName>
        <ecNumber evidence="8">5.4.2.6</ecNumber>
    </recommendedName>
</protein>
<keyword evidence="15" id="KW-1185">Reference proteome</keyword>
<evidence type="ECO:0000256" key="7">
    <source>
        <dbReference type="ARBA" id="ARBA00044926"/>
    </source>
</evidence>
<organism evidence="14 15">
    <name type="scientific">Chitinophaga parva</name>
    <dbReference type="NCBI Taxonomy" id="2169414"/>
    <lineage>
        <taxon>Bacteria</taxon>
        <taxon>Pseudomonadati</taxon>
        <taxon>Bacteroidota</taxon>
        <taxon>Chitinophagia</taxon>
        <taxon>Chitinophagales</taxon>
        <taxon>Chitinophagaceae</taxon>
        <taxon>Chitinophaga</taxon>
    </lineage>
</organism>
<keyword evidence="6" id="KW-0119">Carbohydrate metabolism</keyword>
<dbReference type="Pfam" id="PF13419">
    <property type="entry name" value="HAD_2"/>
    <property type="match status" value="1"/>
</dbReference>
<evidence type="ECO:0000313" key="14">
    <source>
        <dbReference type="EMBL" id="PUZ29074.1"/>
    </source>
</evidence>
<evidence type="ECO:0000256" key="5">
    <source>
        <dbReference type="ARBA" id="ARBA00023235"/>
    </source>
</evidence>
<reference evidence="14 15" key="1">
    <citation type="submission" date="2018-04" db="EMBL/GenBank/DDBJ databases">
        <title>Chitinophaga fuyangensis sp. nov., isolated from soil in a chemical factory.</title>
        <authorList>
            <person name="Chen K."/>
        </authorList>
    </citation>
    <scope>NUCLEOTIDE SEQUENCE [LARGE SCALE GENOMIC DNA]</scope>
    <source>
        <strain evidence="14 15">LY-1</strain>
    </source>
</reference>
<keyword evidence="2" id="KW-0597">Phosphoprotein</keyword>
<feature type="binding site" evidence="11">
    <location>
        <position position="146"/>
    </location>
    <ligand>
        <name>substrate</name>
    </ligand>
</feature>
<dbReference type="NCBIfam" id="TIGR01509">
    <property type="entry name" value="HAD-SF-IA-v3"/>
    <property type="match status" value="1"/>
</dbReference>
<feature type="active site" description="Proton donor/acceptor" evidence="10">
    <location>
        <position position="12"/>
    </location>
</feature>
<evidence type="ECO:0000256" key="10">
    <source>
        <dbReference type="PIRSR" id="PIRSR610972-1"/>
    </source>
</evidence>
<dbReference type="SFLD" id="SFLDG01135">
    <property type="entry name" value="C1.5.6:_HAD__Beta-PGM__Phospha"/>
    <property type="match status" value="1"/>
</dbReference>
<dbReference type="NCBIfam" id="TIGR02009">
    <property type="entry name" value="PGMB-YQAB-SF"/>
    <property type="match status" value="1"/>
</dbReference>
<dbReference type="Gene3D" id="1.10.150.240">
    <property type="entry name" value="Putative phosphatase, domain 2"/>
    <property type="match status" value="1"/>
</dbReference>
<dbReference type="GO" id="GO:0000287">
    <property type="term" value="F:magnesium ion binding"/>
    <property type="evidence" value="ECO:0007669"/>
    <property type="project" value="InterPro"/>
</dbReference>
<feature type="binding site" evidence="11">
    <location>
        <begin position="45"/>
        <end position="50"/>
    </location>
    <ligand>
        <name>substrate</name>
    </ligand>
</feature>
<dbReference type="CDD" id="cd02598">
    <property type="entry name" value="HAD_BPGM"/>
    <property type="match status" value="1"/>
</dbReference>
<dbReference type="InterPro" id="IPR023214">
    <property type="entry name" value="HAD_sf"/>
</dbReference>
<dbReference type="OrthoDB" id="9797743at2"/>
<dbReference type="NCBIfam" id="TIGR01990">
    <property type="entry name" value="bPGM"/>
    <property type="match status" value="1"/>
</dbReference>
<keyword evidence="4 12" id="KW-0460">Magnesium</keyword>
<gene>
    <name evidence="14" type="primary">pgmB</name>
    <name evidence="14" type="ORF">DCC81_06290</name>
</gene>
<feature type="binding site" evidence="12">
    <location>
        <position position="12"/>
    </location>
    <ligand>
        <name>Mg(2+)</name>
        <dbReference type="ChEBI" id="CHEBI:18420"/>
    </ligand>
</feature>
<dbReference type="Proteomes" id="UP000244450">
    <property type="component" value="Unassembled WGS sequence"/>
</dbReference>
<dbReference type="InterPro" id="IPR036412">
    <property type="entry name" value="HAD-like_sf"/>
</dbReference>
<feature type="binding site" evidence="12">
    <location>
        <position position="170"/>
    </location>
    <ligand>
        <name>Mg(2+)</name>
        <dbReference type="ChEBI" id="CHEBI:18420"/>
    </ligand>
</feature>
<dbReference type="InterPro" id="IPR023198">
    <property type="entry name" value="PGP-like_dom2"/>
</dbReference>
<dbReference type="SFLD" id="SFLDG01129">
    <property type="entry name" value="C1.5:_HAD__Beta-PGM__Phosphata"/>
    <property type="match status" value="1"/>
</dbReference>
<evidence type="ECO:0000256" key="13">
    <source>
        <dbReference type="PIRSR" id="PIRSR610972-4"/>
    </source>
</evidence>
<evidence type="ECO:0000256" key="6">
    <source>
        <dbReference type="ARBA" id="ARBA00023277"/>
    </source>
</evidence>
<feature type="binding site" evidence="11">
    <location>
        <begin position="10"/>
        <end position="12"/>
    </location>
    <ligand>
        <name>substrate</name>
    </ligand>
</feature>
<evidence type="ECO:0000256" key="12">
    <source>
        <dbReference type="PIRSR" id="PIRSR610972-3"/>
    </source>
</evidence>
<dbReference type="GO" id="GO:0005975">
    <property type="term" value="P:carbohydrate metabolic process"/>
    <property type="evidence" value="ECO:0007669"/>
    <property type="project" value="InterPro"/>
</dbReference>
<dbReference type="PANTHER" id="PTHR46193:SF18">
    <property type="entry name" value="HEXITOL PHOSPHATASE B"/>
    <property type="match status" value="1"/>
</dbReference>
<comment type="cofactor">
    <cofactor evidence="12">
        <name>Mg(2+)</name>
        <dbReference type="ChEBI" id="CHEBI:18420"/>
    </cofactor>
    <text evidence="12">Binds 2 magnesium ions per subunit.</text>
</comment>
<feature type="binding site" evidence="12">
    <location>
        <position position="10"/>
    </location>
    <ligand>
        <name>Mg(2+)</name>
        <dbReference type="ChEBI" id="CHEBI:18420"/>
    </ligand>
</feature>
<evidence type="ECO:0000256" key="11">
    <source>
        <dbReference type="PIRSR" id="PIRSR610972-2"/>
    </source>
</evidence>
<feature type="binding site" evidence="11">
    <location>
        <position position="26"/>
    </location>
    <ligand>
        <name>substrate</name>
    </ligand>
</feature>
<feature type="active site" description="Proton donor/acceptor" evidence="10">
    <location>
        <position position="10"/>
    </location>
</feature>
<proteinExistence type="inferred from homology"/>
<evidence type="ECO:0000256" key="2">
    <source>
        <dbReference type="ARBA" id="ARBA00022553"/>
    </source>
</evidence>
<name>A0A2T7BN19_9BACT</name>
<dbReference type="SUPFAM" id="SSF56784">
    <property type="entry name" value="HAD-like"/>
    <property type="match status" value="1"/>
</dbReference>
<dbReference type="EMBL" id="QCYK01000001">
    <property type="protein sequence ID" value="PUZ29074.1"/>
    <property type="molecule type" value="Genomic_DNA"/>
</dbReference>
<feature type="binding site" evidence="11">
    <location>
        <position position="77"/>
    </location>
    <ligand>
        <name>substrate</name>
    </ligand>
</feature>
<dbReference type="InterPro" id="IPR041492">
    <property type="entry name" value="HAD_2"/>
</dbReference>
<evidence type="ECO:0000313" key="15">
    <source>
        <dbReference type="Proteomes" id="UP000244450"/>
    </source>
</evidence>
<sequence length="216" mass="23686">MRMIQACIFDLDGVLVDTAVYHYKAWKRLANEMGFDFTEQQNEQLKGISRMDSLDKILGWGHQQKTPAEKEMLATRKNEWYVEMISKMTPAEILPGALDFLKAAKAAGLKTGLGSASKNSAIILQNTGLLPYFDVLVDGNHVTKSKPDPEVFVTCAQQLGVDNIHCVVFEDAEAGVQAAKAAQMKCVGIGSASVLQLADRVVSDLREITPQDLDTL</sequence>
<dbReference type="SFLD" id="SFLDS00003">
    <property type="entry name" value="Haloacid_Dehalogenase"/>
    <property type="match status" value="1"/>
</dbReference>
<comment type="caution">
    <text evidence="14">The sequence shown here is derived from an EMBL/GenBank/DDBJ whole genome shotgun (WGS) entry which is preliminary data.</text>
</comment>
<evidence type="ECO:0000256" key="3">
    <source>
        <dbReference type="ARBA" id="ARBA00022723"/>
    </source>
</evidence>
<keyword evidence="3 12" id="KW-0479">Metal-binding</keyword>
<dbReference type="PANTHER" id="PTHR46193">
    <property type="entry name" value="6-PHOSPHOGLUCONATE PHOSPHATASE"/>
    <property type="match status" value="1"/>
</dbReference>